<dbReference type="InterPro" id="IPR049673">
    <property type="entry name" value="QatA"/>
</dbReference>
<dbReference type="Gene3D" id="3.40.50.300">
    <property type="entry name" value="P-loop containing nucleotide triphosphate hydrolases"/>
    <property type="match status" value="1"/>
</dbReference>
<dbReference type="PANTHER" id="PTHR22674:SF6">
    <property type="entry name" value="NTPASE KAP FAMILY P-LOOP DOMAIN-CONTAINING PROTEIN 1"/>
    <property type="match status" value="1"/>
</dbReference>
<organism evidence="2 3">
    <name type="scientific">Proteiniclasticum sediminis</name>
    <dbReference type="NCBI Taxonomy" id="2804028"/>
    <lineage>
        <taxon>Bacteria</taxon>
        <taxon>Bacillati</taxon>
        <taxon>Bacillota</taxon>
        <taxon>Clostridia</taxon>
        <taxon>Eubacteriales</taxon>
        <taxon>Clostridiaceae</taxon>
        <taxon>Proteiniclasticum</taxon>
    </lineage>
</organism>
<gene>
    <name evidence="2" type="ORF">KCG48_11460</name>
</gene>
<dbReference type="AlphaFoldDB" id="A0A941CTD8"/>
<comment type="caution">
    <text evidence="2">The sequence shown here is derived from an EMBL/GenBank/DDBJ whole genome shotgun (WGS) entry which is preliminary data.</text>
</comment>
<reference evidence="2" key="1">
    <citation type="submission" date="2021-04" db="EMBL/GenBank/DDBJ databases">
        <title>Proteiniclasticum sedimins sp. nov., an obligate anaerobic bacterium isolated from anaerobic sludge.</title>
        <authorList>
            <person name="Liu J."/>
        </authorList>
    </citation>
    <scope>NUCLEOTIDE SEQUENCE</scope>
    <source>
        <strain evidence="2">BAD-10</strain>
    </source>
</reference>
<dbReference type="PANTHER" id="PTHR22674">
    <property type="entry name" value="NTPASE, KAP FAMILY P-LOOP DOMAIN-CONTAINING 1"/>
    <property type="match status" value="1"/>
</dbReference>
<accession>A0A941CTD8</accession>
<sequence>MILSDNETRIDMLNNHAIAKTVAELIKECDDRPISIGIHGDWGAGKSSILAMVEDELSEKKDGIECIRFNGWKHQGFEDAKIALMSAVVSELAEKRKPTEKAKDILKKLWKNINWLSVAKAAGSVAFSASTGFPPVGLLSNILDYLKGSVSDKEKVTTAIDSVGQYLMDAKVFEDNSLAKEFSEFQKSFDELLEESKIKKLVVLIDDLDRCLPKVTIETLEAVRLFMFSKSTAFVIAADEAMIEYAVRNHFPDLPEDDNIRTGFEYSKRYLEKLIQVPFRIPALGEIESGMYITLLLIGSCLKEDSPEFDKLLAVAIDKMKKPWENLGFTNEQIKVALGETFTSVTNEITVSNQIADILAKNTQGNPRKIKRFINMLLLRDKIATARGFGDSIQIPILAKMMLAEYFFVDEYKKIAALTDDNGKCSLLRTYELQVTEPFKEETPLDEGAEISKADKPKTTTLISKPERNKDLESWENNADFTAWVSIEPHLGEIDLRPYFFASKEKEDFFFAQVKSEQLRNLISKLMGNEMNVASANDDIKALSTSDAKIVFEILCAKISRNGGIANKPAGIEGAKALVTLHGELEPSLISLIETFDRKSVGAWICTGWDKCVTSEKAKASLNAYFENLSKEGTDFVKAALKTLRK</sequence>
<dbReference type="InterPro" id="IPR011646">
    <property type="entry name" value="KAP_P-loop"/>
</dbReference>
<protein>
    <recommendedName>
        <fullName evidence="1">KAP NTPase domain-containing protein</fullName>
    </recommendedName>
</protein>
<name>A0A941CTD8_9CLOT</name>
<dbReference type="InterPro" id="IPR027417">
    <property type="entry name" value="P-loop_NTPase"/>
</dbReference>
<dbReference type="InterPro" id="IPR052754">
    <property type="entry name" value="NTPase_KAP_P-loop"/>
</dbReference>
<dbReference type="Proteomes" id="UP000675379">
    <property type="component" value="Unassembled WGS sequence"/>
</dbReference>
<dbReference type="NCBIfam" id="NF041923">
    <property type="entry name" value="QatA"/>
    <property type="match status" value="1"/>
</dbReference>
<dbReference type="RefSeq" id="WP_211802352.1">
    <property type="nucleotide sequence ID" value="NZ_JAGSCS010000017.1"/>
</dbReference>
<evidence type="ECO:0000259" key="1">
    <source>
        <dbReference type="Pfam" id="PF07693"/>
    </source>
</evidence>
<dbReference type="EMBL" id="JAGSCS010000017">
    <property type="protein sequence ID" value="MBR0576933.1"/>
    <property type="molecule type" value="Genomic_DNA"/>
</dbReference>
<dbReference type="Pfam" id="PF07693">
    <property type="entry name" value="KAP_NTPase"/>
    <property type="match status" value="1"/>
</dbReference>
<feature type="domain" description="KAP NTPase" evidence="1">
    <location>
        <begin position="16"/>
        <end position="380"/>
    </location>
</feature>
<evidence type="ECO:0000313" key="3">
    <source>
        <dbReference type="Proteomes" id="UP000675379"/>
    </source>
</evidence>
<evidence type="ECO:0000313" key="2">
    <source>
        <dbReference type="EMBL" id="MBR0576933.1"/>
    </source>
</evidence>
<proteinExistence type="predicted"/>
<keyword evidence="3" id="KW-1185">Reference proteome</keyword>
<dbReference type="SUPFAM" id="SSF52540">
    <property type="entry name" value="P-loop containing nucleoside triphosphate hydrolases"/>
    <property type="match status" value="1"/>
</dbReference>